<dbReference type="GO" id="GO:0004386">
    <property type="term" value="F:helicase activity"/>
    <property type="evidence" value="ECO:0007669"/>
    <property type="project" value="UniProtKB-KW"/>
</dbReference>
<accession>A0A6A6PXX4</accession>
<dbReference type="PANTHER" id="PTHR45626:SF12">
    <property type="entry name" value="DNA REPAIR PROTEIN RAD16"/>
    <property type="match status" value="1"/>
</dbReference>
<dbReference type="InterPro" id="IPR017907">
    <property type="entry name" value="Znf_RING_CS"/>
</dbReference>
<evidence type="ECO:0000256" key="10">
    <source>
        <dbReference type="SAM" id="MobiDB-lite"/>
    </source>
</evidence>
<evidence type="ECO:0000256" key="3">
    <source>
        <dbReference type="ARBA" id="ARBA00022741"/>
    </source>
</evidence>
<dbReference type="PROSITE" id="PS51192">
    <property type="entry name" value="HELICASE_ATP_BIND_1"/>
    <property type="match status" value="1"/>
</dbReference>
<dbReference type="GO" id="GO:0008094">
    <property type="term" value="F:ATP-dependent activity, acting on DNA"/>
    <property type="evidence" value="ECO:0007669"/>
    <property type="project" value="TreeGrafter"/>
</dbReference>
<dbReference type="Gene3D" id="3.40.50.300">
    <property type="entry name" value="P-loop containing nucleotide triphosphate hydrolases"/>
    <property type="match status" value="1"/>
</dbReference>
<dbReference type="SMART" id="SM00490">
    <property type="entry name" value="HELICc"/>
    <property type="match status" value="1"/>
</dbReference>
<feature type="domain" description="RING-type" evidence="11">
    <location>
        <begin position="778"/>
        <end position="822"/>
    </location>
</feature>
<dbReference type="Gene3D" id="3.40.50.10810">
    <property type="entry name" value="Tandem AAA-ATPase domain"/>
    <property type="match status" value="1"/>
</dbReference>
<dbReference type="SUPFAM" id="SSF57850">
    <property type="entry name" value="RING/U-box"/>
    <property type="match status" value="1"/>
</dbReference>
<dbReference type="SMART" id="SM00184">
    <property type="entry name" value="RING"/>
    <property type="match status" value="1"/>
</dbReference>
<dbReference type="CDD" id="cd16567">
    <property type="entry name" value="RING-HC_RAD16-like"/>
    <property type="match status" value="1"/>
</dbReference>
<evidence type="ECO:0000256" key="8">
    <source>
        <dbReference type="ARBA" id="ARBA00022840"/>
    </source>
</evidence>
<evidence type="ECO:0000259" key="11">
    <source>
        <dbReference type="PROSITE" id="PS50089"/>
    </source>
</evidence>
<evidence type="ECO:0000256" key="7">
    <source>
        <dbReference type="ARBA" id="ARBA00022833"/>
    </source>
</evidence>
<dbReference type="PROSITE" id="PS00518">
    <property type="entry name" value="ZF_RING_1"/>
    <property type="match status" value="1"/>
</dbReference>
<feature type="compositionally biased region" description="Low complexity" evidence="10">
    <location>
        <begin position="320"/>
        <end position="336"/>
    </location>
</feature>
<dbReference type="RefSeq" id="XP_033591138.1">
    <property type="nucleotide sequence ID" value="XM_033733377.1"/>
</dbReference>
<feature type="region of interest" description="Disordered" evidence="10">
    <location>
        <begin position="1"/>
        <end position="367"/>
    </location>
</feature>
<dbReference type="AlphaFoldDB" id="A0A6A6PXX4"/>
<dbReference type="EMBL" id="MU001634">
    <property type="protein sequence ID" value="KAF2484569.1"/>
    <property type="molecule type" value="Genomic_DNA"/>
</dbReference>
<evidence type="ECO:0000256" key="2">
    <source>
        <dbReference type="ARBA" id="ARBA00022723"/>
    </source>
</evidence>
<dbReference type="InterPro" id="IPR001841">
    <property type="entry name" value="Znf_RING"/>
</dbReference>
<dbReference type="Pfam" id="PF00176">
    <property type="entry name" value="SNF2-rel_dom"/>
    <property type="match status" value="1"/>
</dbReference>
<dbReference type="InterPro" id="IPR018957">
    <property type="entry name" value="Znf_C3HC4_RING-type"/>
</dbReference>
<evidence type="ECO:0000256" key="5">
    <source>
        <dbReference type="ARBA" id="ARBA00022801"/>
    </source>
</evidence>
<dbReference type="InterPro" id="IPR049730">
    <property type="entry name" value="SNF2/RAD54-like_C"/>
</dbReference>
<dbReference type="PROSITE" id="PS51194">
    <property type="entry name" value="HELICASE_CTER"/>
    <property type="match status" value="1"/>
</dbReference>
<evidence type="ECO:0000259" key="12">
    <source>
        <dbReference type="PROSITE" id="PS51192"/>
    </source>
</evidence>
<feature type="compositionally biased region" description="Polar residues" evidence="10">
    <location>
        <begin position="337"/>
        <end position="349"/>
    </location>
</feature>
<dbReference type="GO" id="GO:0016787">
    <property type="term" value="F:hydrolase activity"/>
    <property type="evidence" value="ECO:0007669"/>
    <property type="project" value="UniProtKB-KW"/>
</dbReference>
<dbReference type="InterPro" id="IPR027417">
    <property type="entry name" value="P-loop_NTPase"/>
</dbReference>
<dbReference type="OrthoDB" id="448448at2759"/>
<feature type="domain" description="Helicase ATP-binding" evidence="12">
    <location>
        <begin position="437"/>
        <end position="615"/>
    </location>
</feature>
<evidence type="ECO:0000256" key="4">
    <source>
        <dbReference type="ARBA" id="ARBA00022771"/>
    </source>
</evidence>
<evidence type="ECO:0000256" key="1">
    <source>
        <dbReference type="ARBA" id="ARBA00007025"/>
    </source>
</evidence>
<keyword evidence="7" id="KW-0862">Zinc</keyword>
<organism evidence="14 15">
    <name type="scientific">Neohortaea acidophila</name>
    <dbReference type="NCBI Taxonomy" id="245834"/>
    <lineage>
        <taxon>Eukaryota</taxon>
        <taxon>Fungi</taxon>
        <taxon>Dikarya</taxon>
        <taxon>Ascomycota</taxon>
        <taxon>Pezizomycotina</taxon>
        <taxon>Dothideomycetes</taxon>
        <taxon>Dothideomycetidae</taxon>
        <taxon>Mycosphaerellales</taxon>
        <taxon>Teratosphaeriaceae</taxon>
        <taxon>Neohortaea</taxon>
    </lineage>
</organism>
<dbReference type="SUPFAM" id="SSF52540">
    <property type="entry name" value="P-loop containing nucleoside triphosphate hydrolases"/>
    <property type="match status" value="2"/>
</dbReference>
<keyword evidence="8" id="KW-0067">ATP-binding</keyword>
<protein>
    <submittedName>
        <fullName evidence="14">SNF2 family N-terminal domain-containing protein</fullName>
    </submittedName>
</protein>
<proteinExistence type="inferred from homology"/>
<evidence type="ECO:0000259" key="13">
    <source>
        <dbReference type="PROSITE" id="PS51194"/>
    </source>
</evidence>
<evidence type="ECO:0000313" key="15">
    <source>
        <dbReference type="Proteomes" id="UP000799767"/>
    </source>
</evidence>
<dbReference type="InterPro" id="IPR050628">
    <property type="entry name" value="SNF2_RAD54_helicase_TF"/>
</dbReference>
<evidence type="ECO:0000313" key="14">
    <source>
        <dbReference type="EMBL" id="KAF2484569.1"/>
    </source>
</evidence>
<sequence length="1031" mass="115210">MLGAITDSIAATTRKGKSSRETPSSVDTATLSKPRGRGRPKLARPSIPSTSDVDGSSDDEIMVDATGRSTRTLKEVAIPVMACAPTTKKNSSATSPTDSTPSSLPTTRSNTPDQDTPNTTPGTSVRGTANGKRKRSLLGKNVITIDDSEDEQDADMQLAKKLQEEEYARDVTPNKRAKLALRPAYDSGDDSESALSEPESLDTSDSGPLRTRRLRLQAAQATIPGQDHLSKFMLDETSDSSDSAPLRKRHQRFQAAQAGSSGKGKQPALPSTSKGRGKMAVVPKTAVKFEASDSSDLSELDDNDVDMDSDDGWAETPDTVSASASDAESDLSLVSANTSTAAQAPSSSRGRGPRHGNISRNGARRMARRISRKIANSLLTRKERERKKLEKAHPSIKTMWKELAQSPIIQPVAAQQPATISRRLKPFQLEGLDWMQRQEKTKYRGGLLGDEMGMGKTIQAVSLIMSDYPQKEPTLVVVPPVALMQWSTEIQDYTDGRLKVLVYHGQNSKVKSMSIKELKQYDVIMISYNSLESLYRKETKGWSRGEDLIKEDSPIHAIHFHRLILDEAHSIKQRTTGVAKACFALKGTYKWCLSGTPVQNRIGEFFSLLRFLEVRPFADYFCKRCPCSILHWKLDEDHTCTSCKHTGIEHVSVFNQELLNPLTTSEDPDVRTEAMDKLHSITARIMLRRMKGDYTSSMELPPKEVIVHNEFFGEIERDFSSSIMSNTARQFDTYVARGVMLNNYANIFGLIMQMRQVANHPDLLLKKHAAEGQNVLVCNICDEVAEEAIRSQCKHDFCRSCVKNYVQSVEETGGTPDCPRCHIPLAIDFDQPEIEQDEENVKKSSIVNRIKMENWTSSTKIEMLVYDLYKLRSKKQTLKSIIFSQFTSMLQLIEWRLRRAGFNTVMLDGSMSPIQRQKSIEYFMTNTDVEVFLVSLKAGGVALNLTEASRVFIVDPWWNPAAEWQSADRCHRIGQKRPCVITRLCIEDSVESRMVMLQEKKANMINGTINNDKSSMEKLTPEDMQFLFRGT</sequence>
<feature type="domain" description="Helicase C-terminal" evidence="13">
    <location>
        <begin position="863"/>
        <end position="1020"/>
    </location>
</feature>
<dbReference type="GO" id="GO:0008270">
    <property type="term" value="F:zinc ion binding"/>
    <property type="evidence" value="ECO:0007669"/>
    <property type="project" value="UniProtKB-KW"/>
</dbReference>
<dbReference type="InterPro" id="IPR001650">
    <property type="entry name" value="Helicase_C-like"/>
</dbReference>
<gene>
    <name evidence="14" type="ORF">BDY17DRAFT_295904</name>
</gene>
<dbReference type="InterPro" id="IPR038718">
    <property type="entry name" value="SNF2-like_sf"/>
</dbReference>
<keyword evidence="6" id="KW-0347">Helicase</keyword>
<comment type="similarity">
    <text evidence="1">Belongs to the SNF2/RAD54 helicase family.</text>
</comment>
<dbReference type="Proteomes" id="UP000799767">
    <property type="component" value="Unassembled WGS sequence"/>
</dbReference>
<keyword evidence="3" id="KW-0547">Nucleotide-binding</keyword>
<dbReference type="InterPro" id="IPR000330">
    <property type="entry name" value="SNF2_N"/>
</dbReference>
<dbReference type="GeneID" id="54474379"/>
<name>A0A6A6PXX4_9PEZI</name>
<feature type="compositionally biased region" description="Polar residues" evidence="10">
    <location>
        <begin position="21"/>
        <end position="31"/>
    </location>
</feature>
<evidence type="ECO:0000256" key="6">
    <source>
        <dbReference type="ARBA" id="ARBA00022806"/>
    </source>
</evidence>
<dbReference type="InterPro" id="IPR013083">
    <property type="entry name" value="Znf_RING/FYVE/PHD"/>
</dbReference>
<reference evidence="14" key="1">
    <citation type="journal article" date="2020" name="Stud. Mycol.">
        <title>101 Dothideomycetes genomes: a test case for predicting lifestyles and emergence of pathogens.</title>
        <authorList>
            <person name="Haridas S."/>
            <person name="Albert R."/>
            <person name="Binder M."/>
            <person name="Bloem J."/>
            <person name="Labutti K."/>
            <person name="Salamov A."/>
            <person name="Andreopoulos B."/>
            <person name="Baker S."/>
            <person name="Barry K."/>
            <person name="Bills G."/>
            <person name="Bluhm B."/>
            <person name="Cannon C."/>
            <person name="Castanera R."/>
            <person name="Culley D."/>
            <person name="Daum C."/>
            <person name="Ezra D."/>
            <person name="Gonzalez J."/>
            <person name="Henrissat B."/>
            <person name="Kuo A."/>
            <person name="Liang C."/>
            <person name="Lipzen A."/>
            <person name="Lutzoni F."/>
            <person name="Magnuson J."/>
            <person name="Mondo S."/>
            <person name="Nolan M."/>
            <person name="Ohm R."/>
            <person name="Pangilinan J."/>
            <person name="Park H.-J."/>
            <person name="Ramirez L."/>
            <person name="Alfaro M."/>
            <person name="Sun H."/>
            <person name="Tritt A."/>
            <person name="Yoshinaga Y."/>
            <person name="Zwiers L.-H."/>
            <person name="Turgeon B."/>
            <person name="Goodwin S."/>
            <person name="Spatafora J."/>
            <person name="Crous P."/>
            <person name="Grigoriev I."/>
        </authorList>
    </citation>
    <scope>NUCLEOTIDE SEQUENCE</scope>
    <source>
        <strain evidence="14">CBS 113389</strain>
    </source>
</reference>
<dbReference type="Gene3D" id="3.30.40.10">
    <property type="entry name" value="Zinc/RING finger domain, C3HC4 (zinc finger)"/>
    <property type="match status" value="1"/>
</dbReference>
<keyword evidence="15" id="KW-1185">Reference proteome</keyword>
<keyword evidence="2" id="KW-0479">Metal-binding</keyword>
<feature type="compositionally biased region" description="Basic and acidic residues" evidence="10">
    <location>
        <begin position="161"/>
        <end position="173"/>
    </location>
</feature>
<dbReference type="GO" id="GO:0006289">
    <property type="term" value="P:nucleotide-excision repair"/>
    <property type="evidence" value="ECO:0007669"/>
    <property type="project" value="TreeGrafter"/>
</dbReference>
<dbReference type="PANTHER" id="PTHR45626">
    <property type="entry name" value="TRANSCRIPTION TERMINATION FACTOR 2-RELATED"/>
    <property type="match status" value="1"/>
</dbReference>
<dbReference type="SMART" id="SM00487">
    <property type="entry name" value="DEXDc"/>
    <property type="match status" value="1"/>
</dbReference>
<dbReference type="GO" id="GO:0005634">
    <property type="term" value="C:nucleus"/>
    <property type="evidence" value="ECO:0007669"/>
    <property type="project" value="TreeGrafter"/>
</dbReference>
<feature type="compositionally biased region" description="Low complexity" evidence="10">
    <location>
        <begin position="91"/>
        <end position="123"/>
    </location>
</feature>
<dbReference type="GO" id="GO:0005524">
    <property type="term" value="F:ATP binding"/>
    <property type="evidence" value="ECO:0007669"/>
    <property type="project" value="UniProtKB-KW"/>
</dbReference>
<evidence type="ECO:0000256" key="9">
    <source>
        <dbReference type="PROSITE-ProRule" id="PRU00175"/>
    </source>
</evidence>
<dbReference type="Pfam" id="PF00271">
    <property type="entry name" value="Helicase_C"/>
    <property type="match status" value="1"/>
</dbReference>
<dbReference type="Pfam" id="PF00097">
    <property type="entry name" value="zf-C3HC4"/>
    <property type="match status" value="1"/>
</dbReference>
<dbReference type="InterPro" id="IPR014001">
    <property type="entry name" value="Helicase_ATP-bd"/>
</dbReference>
<dbReference type="CDD" id="cd18008">
    <property type="entry name" value="DEXDc_SHPRH-like"/>
    <property type="match status" value="1"/>
</dbReference>
<feature type="compositionally biased region" description="Acidic residues" evidence="10">
    <location>
        <begin position="296"/>
        <end position="313"/>
    </location>
</feature>
<dbReference type="CDD" id="cd18793">
    <property type="entry name" value="SF2_C_SNF"/>
    <property type="match status" value="1"/>
</dbReference>
<keyword evidence="5" id="KW-0378">Hydrolase</keyword>
<keyword evidence="4 9" id="KW-0863">Zinc-finger</keyword>
<dbReference type="PROSITE" id="PS50089">
    <property type="entry name" value="ZF_RING_2"/>
    <property type="match status" value="1"/>
</dbReference>